<name>A0A8D8GVJ4_CULPI</name>
<accession>A0A8D8GVJ4</accession>
<dbReference type="AlphaFoldDB" id="A0A8D8GVJ4"/>
<reference evidence="1" key="1">
    <citation type="submission" date="2021-05" db="EMBL/GenBank/DDBJ databases">
        <authorList>
            <person name="Alioto T."/>
            <person name="Alioto T."/>
            <person name="Gomez Garrido J."/>
        </authorList>
    </citation>
    <scope>NUCLEOTIDE SEQUENCE</scope>
</reference>
<proteinExistence type="predicted"/>
<evidence type="ECO:0000313" key="1">
    <source>
        <dbReference type="EMBL" id="CAG6524427.1"/>
    </source>
</evidence>
<dbReference type="EMBL" id="HBUE01189492">
    <property type="protein sequence ID" value="CAG6524427.1"/>
    <property type="molecule type" value="Transcribed_RNA"/>
</dbReference>
<dbReference type="EMBL" id="HBUE01295300">
    <property type="protein sequence ID" value="CAG6576108.1"/>
    <property type="molecule type" value="Transcribed_RNA"/>
</dbReference>
<sequence length="108" mass="12185">MVVVQNHRMLSPSGNCSVSQPAANQYYALHEPWIKRVQLRSLVNFSLLFQICELMREAFLLRQLHQLQQCRFVLGVRDVPALSALTVGRSSVVSESAAKCGDSNQRKQ</sequence>
<organism evidence="1">
    <name type="scientific">Culex pipiens</name>
    <name type="common">House mosquito</name>
    <dbReference type="NCBI Taxonomy" id="7175"/>
    <lineage>
        <taxon>Eukaryota</taxon>
        <taxon>Metazoa</taxon>
        <taxon>Ecdysozoa</taxon>
        <taxon>Arthropoda</taxon>
        <taxon>Hexapoda</taxon>
        <taxon>Insecta</taxon>
        <taxon>Pterygota</taxon>
        <taxon>Neoptera</taxon>
        <taxon>Endopterygota</taxon>
        <taxon>Diptera</taxon>
        <taxon>Nematocera</taxon>
        <taxon>Culicoidea</taxon>
        <taxon>Culicidae</taxon>
        <taxon>Culicinae</taxon>
        <taxon>Culicini</taxon>
        <taxon>Culex</taxon>
        <taxon>Culex</taxon>
    </lineage>
</organism>
<protein>
    <submittedName>
        <fullName evidence="1">(northern house mosquito) hypothetical protein</fullName>
    </submittedName>
</protein>